<protein>
    <submittedName>
        <fullName evidence="1">Uncharacterized protein</fullName>
    </submittedName>
</protein>
<reference evidence="1 2" key="1">
    <citation type="journal article" date="2012" name="Proc. Natl. Acad. Sci. U.S.A.">
        <title>Comparative genomics of Ceriporiopsis subvermispora and Phanerochaete chrysosporium provide insight into selective ligninolysis.</title>
        <authorList>
            <person name="Fernandez-Fueyo E."/>
            <person name="Ruiz-Duenas F.J."/>
            <person name="Ferreira P."/>
            <person name="Floudas D."/>
            <person name="Hibbett D.S."/>
            <person name="Canessa P."/>
            <person name="Larrondo L.F."/>
            <person name="James T.Y."/>
            <person name="Seelenfreund D."/>
            <person name="Lobos S."/>
            <person name="Polanco R."/>
            <person name="Tello M."/>
            <person name="Honda Y."/>
            <person name="Watanabe T."/>
            <person name="Watanabe T."/>
            <person name="Ryu J.S."/>
            <person name="Kubicek C.P."/>
            <person name="Schmoll M."/>
            <person name="Gaskell J."/>
            <person name="Hammel K.E."/>
            <person name="St John F.J."/>
            <person name="Vanden Wymelenberg A."/>
            <person name="Sabat G."/>
            <person name="Splinter BonDurant S."/>
            <person name="Syed K."/>
            <person name="Yadav J.S."/>
            <person name="Doddapaneni H."/>
            <person name="Subramanian V."/>
            <person name="Lavin J.L."/>
            <person name="Oguiza J.A."/>
            <person name="Perez G."/>
            <person name="Pisabarro A.G."/>
            <person name="Ramirez L."/>
            <person name="Santoyo F."/>
            <person name="Master E."/>
            <person name="Coutinho P.M."/>
            <person name="Henrissat B."/>
            <person name="Lombard V."/>
            <person name="Magnuson J.K."/>
            <person name="Kuees U."/>
            <person name="Hori C."/>
            <person name="Igarashi K."/>
            <person name="Samejima M."/>
            <person name="Held B.W."/>
            <person name="Barry K.W."/>
            <person name="LaButti K.M."/>
            <person name="Lapidus A."/>
            <person name="Lindquist E.A."/>
            <person name="Lucas S.M."/>
            <person name="Riley R."/>
            <person name="Salamov A.A."/>
            <person name="Hoffmeister D."/>
            <person name="Schwenk D."/>
            <person name="Hadar Y."/>
            <person name="Yarden O."/>
            <person name="de Vries R.P."/>
            <person name="Wiebenga A."/>
            <person name="Stenlid J."/>
            <person name="Eastwood D."/>
            <person name="Grigoriev I.V."/>
            <person name="Berka R.M."/>
            <person name="Blanchette R.A."/>
            <person name="Kersten P."/>
            <person name="Martinez A.T."/>
            <person name="Vicuna R."/>
            <person name="Cullen D."/>
        </authorList>
    </citation>
    <scope>NUCLEOTIDE SEQUENCE [LARGE SCALE GENOMIC DNA]</scope>
    <source>
        <strain evidence="1 2">B</strain>
    </source>
</reference>
<sequence length="115" mass="13160">MVEFYGFLLNHEALLEFGIEKGLGSSDTPISRECLKCRAARKLVQDAGADKWCTVEYVMTKTGNLYWCIALASTSRRKSVYTYPNNMPPQELVDEMRAFLNKPDDVQAMWWKAIS</sequence>
<evidence type="ECO:0000313" key="2">
    <source>
        <dbReference type="Proteomes" id="UP000016930"/>
    </source>
</evidence>
<accession>M2RDV1</accession>
<gene>
    <name evidence="1" type="ORF">CERSUDRAFT_106011</name>
</gene>
<evidence type="ECO:0000313" key="1">
    <source>
        <dbReference type="EMBL" id="EMD36976.1"/>
    </source>
</evidence>
<dbReference type="Proteomes" id="UP000016930">
    <property type="component" value="Unassembled WGS sequence"/>
</dbReference>
<name>M2RDV1_CERS8</name>
<proteinExistence type="predicted"/>
<dbReference type="OrthoDB" id="2976172at2759"/>
<dbReference type="AlphaFoldDB" id="M2RDV1"/>
<dbReference type="HOGENOM" id="CLU_2108739_0_0_1"/>
<keyword evidence="2" id="KW-1185">Reference proteome</keyword>
<dbReference type="EMBL" id="KB445797">
    <property type="protein sequence ID" value="EMD36976.1"/>
    <property type="molecule type" value="Genomic_DNA"/>
</dbReference>
<organism evidence="1 2">
    <name type="scientific">Ceriporiopsis subvermispora (strain B)</name>
    <name type="common">White-rot fungus</name>
    <name type="synonym">Gelatoporia subvermispora</name>
    <dbReference type="NCBI Taxonomy" id="914234"/>
    <lineage>
        <taxon>Eukaryota</taxon>
        <taxon>Fungi</taxon>
        <taxon>Dikarya</taxon>
        <taxon>Basidiomycota</taxon>
        <taxon>Agaricomycotina</taxon>
        <taxon>Agaricomycetes</taxon>
        <taxon>Polyporales</taxon>
        <taxon>Gelatoporiaceae</taxon>
        <taxon>Gelatoporia</taxon>
    </lineage>
</organism>